<evidence type="ECO:0000256" key="3">
    <source>
        <dbReference type="ARBA" id="ARBA00022989"/>
    </source>
</evidence>
<name>A0ABQ6FAJ5_9RHOO</name>
<accession>A0ABQ6FAJ5</accession>
<evidence type="ECO:0000259" key="6">
    <source>
        <dbReference type="Pfam" id="PF01694"/>
    </source>
</evidence>
<dbReference type="EMBL" id="BSPX01000021">
    <property type="protein sequence ID" value="GLT22247.1"/>
    <property type="molecule type" value="Genomic_DNA"/>
</dbReference>
<dbReference type="InterPro" id="IPR035952">
    <property type="entry name" value="Rhomboid-like_sf"/>
</dbReference>
<dbReference type="Pfam" id="PF01694">
    <property type="entry name" value="Rhomboid"/>
    <property type="match status" value="1"/>
</dbReference>
<evidence type="ECO:0000256" key="5">
    <source>
        <dbReference type="SAM" id="Phobius"/>
    </source>
</evidence>
<gene>
    <name evidence="7" type="ORF">GCM10007933_17060</name>
</gene>
<proteinExistence type="predicted"/>
<evidence type="ECO:0000256" key="2">
    <source>
        <dbReference type="ARBA" id="ARBA00022692"/>
    </source>
</evidence>
<comment type="subcellular location">
    <subcellularLocation>
        <location evidence="1">Membrane</location>
        <topology evidence="1">Multi-pass membrane protein</topology>
    </subcellularLocation>
</comment>
<sequence length="169" mass="17605">MPVGLLVIASLLPGEAMELNRRAVAEGQLWRLWTGQFCHWSLLHLAGNLAAAVAICVIAGRPIRPWLAALPLAAPLLSLFLLAAAPGLERYRGLSGLIAVLVVGAAVEGGLVGRLLAAAYVAKLGFDAFTGSPSALLPEGIAVAWPAHLGGLLLGLATAGWLHMRRNTR</sequence>
<comment type="caution">
    <text evidence="7">The sequence shown here is derived from an EMBL/GenBank/DDBJ whole genome shotgun (WGS) entry which is preliminary data.</text>
</comment>
<dbReference type="SUPFAM" id="SSF144091">
    <property type="entry name" value="Rhomboid-like"/>
    <property type="match status" value="1"/>
</dbReference>
<feature type="domain" description="Peptidase S54 rhomboid" evidence="6">
    <location>
        <begin position="27"/>
        <end position="162"/>
    </location>
</feature>
<keyword evidence="2 5" id="KW-0812">Transmembrane</keyword>
<evidence type="ECO:0000313" key="7">
    <source>
        <dbReference type="EMBL" id="GLT22247.1"/>
    </source>
</evidence>
<protein>
    <recommendedName>
        <fullName evidence="6">Peptidase S54 rhomboid domain-containing protein</fullName>
    </recommendedName>
</protein>
<keyword evidence="3 5" id="KW-1133">Transmembrane helix</keyword>
<feature type="transmembrane region" description="Helical" evidence="5">
    <location>
        <begin position="40"/>
        <end position="59"/>
    </location>
</feature>
<dbReference type="InterPro" id="IPR023826">
    <property type="entry name" value="Rhom-like_SP_proteobac"/>
</dbReference>
<reference evidence="8" key="1">
    <citation type="journal article" date="2019" name="Int. J. Syst. Evol. Microbiol.">
        <title>The Global Catalogue of Microorganisms (GCM) 10K type strain sequencing project: providing services to taxonomists for standard genome sequencing and annotation.</title>
        <authorList>
            <consortium name="The Broad Institute Genomics Platform"/>
            <consortium name="The Broad Institute Genome Sequencing Center for Infectious Disease"/>
            <person name="Wu L."/>
            <person name="Ma J."/>
        </authorList>
    </citation>
    <scope>NUCLEOTIDE SEQUENCE [LARGE SCALE GENOMIC DNA]</scope>
    <source>
        <strain evidence="8">NBRC 102407</strain>
    </source>
</reference>
<dbReference type="Gene3D" id="1.20.1540.10">
    <property type="entry name" value="Rhomboid-like"/>
    <property type="match status" value="1"/>
</dbReference>
<organism evidence="7 8">
    <name type="scientific">Zoogloea oryzae</name>
    <dbReference type="NCBI Taxonomy" id="310767"/>
    <lineage>
        <taxon>Bacteria</taxon>
        <taxon>Pseudomonadati</taxon>
        <taxon>Pseudomonadota</taxon>
        <taxon>Betaproteobacteria</taxon>
        <taxon>Rhodocyclales</taxon>
        <taxon>Zoogloeaceae</taxon>
        <taxon>Zoogloea</taxon>
    </lineage>
</organism>
<evidence type="ECO:0000256" key="1">
    <source>
        <dbReference type="ARBA" id="ARBA00004141"/>
    </source>
</evidence>
<keyword evidence="4 5" id="KW-0472">Membrane</keyword>
<dbReference type="NCBIfam" id="TIGR03902">
    <property type="entry name" value="rhom_GG_sort"/>
    <property type="match status" value="1"/>
</dbReference>
<dbReference type="Proteomes" id="UP001157167">
    <property type="component" value="Unassembled WGS sequence"/>
</dbReference>
<dbReference type="InterPro" id="IPR022764">
    <property type="entry name" value="Peptidase_S54_rhomboid_dom"/>
</dbReference>
<feature type="transmembrane region" description="Helical" evidence="5">
    <location>
        <begin position="143"/>
        <end position="164"/>
    </location>
</feature>
<evidence type="ECO:0000256" key="4">
    <source>
        <dbReference type="ARBA" id="ARBA00023136"/>
    </source>
</evidence>
<feature type="transmembrane region" description="Helical" evidence="5">
    <location>
        <begin position="66"/>
        <end position="85"/>
    </location>
</feature>
<feature type="transmembrane region" description="Helical" evidence="5">
    <location>
        <begin position="97"/>
        <end position="122"/>
    </location>
</feature>
<evidence type="ECO:0000313" key="8">
    <source>
        <dbReference type="Proteomes" id="UP001157167"/>
    </source>
</evidence>
<keyword evidence="8" id="KW-1185">Reference proteome</keyword>